<dbReference type="Proteomes" id="UP001154240">
    <property type="component" value="Unassembled WGS sequence"/>
</dbReference>
<keyword evidence="2" id="KW-1185">Reference proteome</keyword>
<evidence type="ECO:0008006" key="3">
    <source>
        <dbReference type="Google" id="ProtNLM"/>
    </source>
</evidence>
<organism evidence="1 2">
    <name type="scientific">Thiovibrio frasassiensis</name>
    <dbReference type="NCBI Taxonomy" id="2984131"/>
    <lineage>
        <taxon>Bacteria</taxon>
        <taxon>Pseudomonadati</taxon>
        <taxon>Thermodesulfobacteriota</taxon>
        <taxon>Desulfobulbia</taxon>
        <taxon>Desulfobulbales</taxon>
        <taxon>Thiovibrionaceae</taxon>
        <taxon>Thiovibrio</taxon>
    </lineage>
</organism>
<name>A0A9X4RMC1_9BACT</name>
<proteinExistence type="predicted"/>
<dbReference type="AlphaFoldDB" id="A0A9X4RMC1"/>
<sequence>MKMTEIKTKATKLGIKPGKMKKEALIRTIQEEEGNFPCFGSAMEHCSQEDCCWREDCLPV</sequence>
<comment type="caution">
    <text evidence="1">The sequence shown here is derived from an EMBL/GenBank/DDBJ whole genome shotgun (WGS) entry which is preliminary data.</text>
</comment>
<evidence type="ECO:0000313" key="1">
    <source>
        <dbReference type="EMBL" id="MDG4476018.1"/>
    </source>
</evidence>
<dbReference type="EMBL" id="JAPHEH010000001">
    <property type="protein sequence ID" value="MDG4476018.1"/>
    <property type="molecule type" value="Genomic_DNA"/>
</dbReference>
<reference evidence="1" key="1">
    <citation type="journal article" date="2022" name="bioRxiv">
        <title>Thiovibrio frasassiensisgen. nov., sp. nov., an autotrophic, elemental sulfur disproportionating bacterium isolated from sulfidic karst sediment, and proposal of Thiovibrionaceae fam. nov.</title>
        <authorList>
            <person name="Aronson H."/>
            <person name="Thomas C."/>
            <person name="Bhattacharyya M."/>
            <person name="Eckstein S."/>
            <person name="Jensen S."/>
            <person name="Barco R."/>
            <person name="Macalady J."/>
            <person name="Amend J."/>
        </authorList>
    </citation>
    <scope>NUCLEOTIDE SEQUENCE</scope>
    <source>
        <strain evidence="1">RS19-109</strain>
    </source>
</reference>
<reference evidence="1" key="2">
    <citation type="submission" date="2022-10" db="EMBL/GenBank/DDBJ databases">
        <authorList>
            <person name="Aronson H.S."/>
        </authorList>
    </citation>
    <scope>NUCLEOTIDE SEQUENCE</scope>
    <source>
        <strain evidence="1">RS19-109</strain>
    </source>
</reference>
<dbReference type="RefSeq" id="WP_307632987.1">
    <property type="nucleotide sequence ID" value="NZ_JAPHEH010000001.1"/>
</dbReference>
<evidence type="ECO:0000313" key="2">
    <source>
        <dbReference type="Proteomes" id="UP001154240"/>
    </source>
</evidence>
<accession>A0A9X4RMC1</accession>
<protein>
    <recommendedName>
        <fullName evidence="3">SAP domain-containing protein</fullName>
    </recommendedName>
</protein>
<gene>
    <name evidence="1" type="ORF">OLX77_07590</name>
</gene>